<accession>S8CIK0</accession>
<sequence length="163" mass="18375">MDDHRPNFTTLVLTLFTFIVVTLTGYVSGDEAVFDSSYRVSWGQENVVIYDGGREVQISLDAHSGSGFESKESYGSGFFHMRLKLHNGYTAGVVTTFYLISDGNNHDELDFEFLGNVEGKPVTLQTNVFANGVGNREQKIHLWFDPATDFHSYKILWNNHIVV</sequence>
<evidence type="ECO:0000256" key="3">
    <source>
        <dbReference type="PIRSR" id="PIRSR608264-1"/>
    </source>
</evidence>
<gene>
    <name evidence="6" type="ORF">M569_08221</name>
</gene>
<name>S8CIK0_9LAMI</name>
<dbReference type="AlphaFoldDB" id="S8CIK0"/>
<keyword evidence="4" id="KW-0732">Signal</keyword>
<evidence type="ECO:0000313" key="7">
    <source>
        <dbReference type="Proteomes" id="UP000015453"/>
    </source>
</evidence>
<keyword evidence="7" id="KW-1185">Reference proteome</keyword>
<feature type="domain" description="GH16" evidence="5">
    <location>
        <begin position="21"/>
        <end position="163"/>
    </location>
</feature>
<dbReference type="EMBL" id="AUSU01003622">
    <property type="protein sequence ID" value="EPS66555.1"/>
    <property type="molecule type" value="Genomic_DNA"/>
</dbReference>
<dbReference type="OrthoDB" id="2015456at2759"/>
<dbReference type="InterPro" id="IPR044791">
    <property type="entry name" value="Beta-glucanase/XTH"/>
</dbReference>
<dbReference type="InterPro" id="IPR013320">
    <property type="entry name" value="ConA-like_dom_sf"/>
</dbReference>
<feature type="active site" description="Proton donor" evidence="3">
    <location>
        <position position="112"/>
    </location>
</feature>
<evidence type="ECO:0000256" key="1">
    <source>
        <dbReference type="ARBA" id="ARBA00022801"/>
    </source>
</evidence>
<dbReference type="Gene3D" id="2.60.120.200">
    <property type="match status" value="1"/>
</dbReference>
<dbReference type="GO" id="GO:0005975">
    <property type="term" value="P:carbohydrate metabolic process"/>
    <property type="evidence" value="ECO:0007669"/>
    <property type="project" value="InterPro"/>
</dbReference>
<keyword evidence="2" id="KW-0326">Glycosidase</keyword>
<comment type="caution">
    <text evidence="6">The sequence shown here is derived from an EMBL/GenBank/DDBJ whole genome shotgun (WGS) entry which is preliminary data.</text>
</comment>
<evidence type="ECO:0000256" key="2">
    <source>
        <dbReference type="ARBA" id="ARBA00023295"/>
    </source>
</evidence>
<proteinExistence type="predicted"/>
<protein>
    <recommendedName>
        <fullName evidence="5">GH16 domain-containing protein</fullName>
    </recommendedName>
</protein>
<dbReference type="InterPro" id="IPR008264">
    <property type="entry name" value="Beta_glucanase"/>
</dbReference>
<feature type="signal peptide" evidence="4">
    <location>
        <begin position="1"/>
        <end position="29"/>
    </location>
</feature>
<evidence type="ECO:0000313" key="6">
    <source>
        <dbReference type="EMBL" id="EPS66555.1"/>
    </source>
</evidence>
<dbReference type="PRINTS" id="PR00737">
    <property type="entry name" value="GLHYDRLASE16"/>
</dbReference>
<dbReference type="InterPro" id="IPR000757">
    <property type="entry name" value="Beta-glucanase-like"/>
</dbReference>
<keyword evidence="1" id="KW-0378">Hydrolase</keyword>
<dbReference type="Pfam" id="PF00722">
    <property type="entry name" value="Glyco_hydro_16"/>
    <property type="match status" value="1"/>
</dbReference>
<dbReference type="PANTHER" id="PTHR31062">
    <property type="entry name" value="XYLOGLUCAN ENDOTRANSGLUCOSYLASE/HYDROLASE PROTEIN 8-RELATED"/>
    <property type="match status" value="1"/>
</dbReference>
<evidence type="ECO:0000256" key="4">
    <source>
        <dbReference type="SAM" id="SignalP"/>
    </source>
</evidence>
<feature type="active site" description="Nucleophile" evidence="3">
    <location>
        <position position="108"/>
    </location>
</feature>
<evidence type="ECO:0000259" key="5">
    <source>
        <dbReference type="PROSITE" id="PS51762"/>
    </source>
</evidence>
<dbReference type="SUPFAM" id="SSF49899">
    <property type="entry name" value="Concanavalin A-like lectins/glucanases"/>
    <property type="match status" value="1"/>
</dbReference>
<dbReference type="PROSITE" id="PS51762">
    <property type="entry name" value="GH16_2"/>
    <property type="match status" value="1"/>
</dbReference>
<organism evidence="6 7">
    <name type="scientific">Genlisea aurea</name>
    <dbReference type="NCBI Taxonomy" id="192259"/>
    <lineage>
        <taxon>Eukaryota</taxon>
        <taxon>Viridiplantae</taxon>
        <taxon>Streptophyta</taxon>
        <taxon>Embryophyta</taxon>
        <taxon>Tracheophyta</taxon>
        <taxon>Spermatophyta</taxon>
        <taxon>Magnoliopsida</taxon>
        <taxon>eudicotyledons</taxon>
        <taxon>Gunneridae</taxon>
        <taxon>Pentapetalae</taxon>
        <taxon>asterids</taxon>
        <taxon>lamiids</taxon>
        <taxon>Lamiales</taxon>
        <taxon>Lentibulariaceae</taxon>
        <taxon>Genlisea</taxon>
    </lineage>
</organism>
<dbReference type="Proteomes" id="UP000015453">
    <property type="component" value="Unassembled WGS sequence"/>
</dbReference>
<dbReference type="GO" id="GO:0004553">
    <property type="term" value="F:hydrolase activity, hydrolyzing O-glycosyl compounds"/>
    <property type="evidence" value="ECO:0007669"/>
    <property type="project" value="InterPro"/>
</dbReference>
<reference evidence="6 7" key="1">
    <citation type="journal article" date="2013" name="BMC Genomics">
        <title>The miniature genome of a carnivorous plant Genlisea aurea contains a low number of genes and short non-coding sequences.</title>
        <authorList>
            <person name="Leushkin E.V."/>
            <person name="Sutormin R.A."/>
            <person name="Nabieva E.R."/>
            <person name="Penin A.A."/>
            <person name="Kondrashov A.S."/>
            <person name="Logacheva M.D."/>
        </authorList>
    </citation>
    <scope>NUCLEOTIDE SEQUENCE [LARGE SCALE GENOMIC DNA]</scope>
</reference>
<feature type="chain" id="PRO_5004549121" description="GH16 domain-containing protein" evidence="4">
    <location>
        <begin position="30"/>
        <end position="163"/>
    </location>
</feature>